<sequence>MSKRRENAVDAAQVYYHFTSNHTQVLVPAPPYRGAFGGLRRIRLSNCQCSFSPGLVISSTLRHEIEEEATRLLRLHEFLPLVSQLQPAQPPYFLYVGQLNLLF</sequence>
<dbReference type="EMBL" id="GEEE01014596">
    <property type="protein sequence ID" value="JAP48629.1"/>
    <property type="molecule type" value="Transcribed_RNA"/>
</dbReference>
<organism evidence="1">
    <name type="scientific">Schistocephalus solidus</name>
    <name type="common">Tapeworm</name>
    <dbReference type="NCBI Taxonomy" id="70667"/>
    <lineage>
        <taxon>Eukaryota</taxon>
        <taxon>Metazoa</taxon>
        <taxon>Spiralia</taxon>
        <taxon>Lophotrochozoa</taxon>
        <taxon>Platyhelminthes</taxon>
        <taxon>Cestoda</taxon>
        <taxon>Eucestoda</taxon>
        <taxon>Diphyllobothriidea</taxon>
        <taxon>Diphyllobothriidae</taxon>
        <taxon>Schistocephalus</taxon>
    </lineage>
</organism>
<proteinExistence type="predicted"/>
<evidence type="ECO:0000313" key="1">
    <source>
        <dbReference type="EMBL" id="JAP59069.1"/>
    </source>
</evidence>
<gene>
    <name evidence="1" type="ORF">TR151301</name>
</gene>
<accession>A0A0X3Q4Q5</accession>
<reference evidence="1" key="1">
    <citation type="submission" date="2016-01" db="EMBL/GenBank/DDBJ databases">
        <title>Reference transcriptome for the parasite Schistocephalus solidus: insights into the molecular evolution of parasitism.</title>
        <authorList>
            <person name="Hebert F.O."/>
            <person name="Grambauer S."/>
            <person name="Barber I."/>
            <person name="Landry C.R."/>
            <person name="Aubin-Horth N."/>
        </authorList>
    </citation>
    <scope>NUCLEOTIDE SEQUENCE</scope>
</reference>
<dbReference type="EMBL" id="GEEE01004156">
    <property type="protein sequence ID" value="JAP59069.1"/>
    <property type="molecule type" value="Transcribed_RNA"/>
</dbReference>
<name>A0A0X3Q4Q5_SCHSO</name>
<protein>
    <submittedName>
        <fullName evidence="1">Uncharacterized protein</fullName>
    </submittedName>
</protein>
<dbReference type="AlphaFoldDB" id="A0A0X3Q4Q5"/>